<protein>
    <submittedName>
        <fullName evidence="2">Uncharacterized protein</fullName>
    </submittedName>
</protein>
<reference evidence="3" key="1">
    <citation type="journal article" date="2023" name="Mar. Drugs">
        <title>Gemmata algarum, a Novel Planctomycete Isolated from an Algal Mat, Displays Antimicrobial Activity.</title>
        <authorList>
            <person name="Kumar G."/>
            <person name="Kallscheuer N."/>
            <person name="Kashif M."/>
            <person name="Ahamad S."/>
            <person name="Jagadeeshwari U."/>
            <person name="Pannikurungottu S."/>
            <person name="Haufschild T."/>
            <person name="Kabuu M."/>
            <person name="Sasikala C."/>
            <person name="Jogler C."/>
            <person name="Ramana C."/>
        </authorList>
    </citation>
    <scope>NUCLEOTIDE SEQUENCE [LARGE SCALE GENOMIC DNA]</scope>
    <source>
        <strain evidence="3">JC673</strain>
    </source>
</reference>
<comment type="caution">
    <text evidence="2">The sequence shown here is derived from an EMBL/GenBank/DDBJ whole genome shotgun (WGS) entry which is preliminary data.</text>
</comment>
<dbReference type="Proteomes" id="UP001272242">
    <property type="component" value="Unassembled WGS sequence"/>
</dbReference>
<dbReference type="EMBL" id="JAXBLV010000178">
    <property type="protein sequence ID" value="MDY3560351.1"/>
    <property type="molecule type" value="Genomic_DNA"/>
</dbReference>
<gene>
    <name evidence="2" type="ORF">R5W23_001585</name>
</gene>
<name>A0ABU5F359_9BACT</name>
<keyword evidence="3" id="KW-1185">Reference proteome</keyword>
<evidence type="ECO:0000256" key="1">
    <source>
        <dbReference type="SAM" id="Phobius"/>
    </source>
</evidence>
<proteinExistence type="predicted"/>
<keyword evidence="1" id="KW-1133">Transmembrane helix</keyword>
<feature type="transmembrane region" description="Helical" evidence="1">
    <location>
        <begin position="6"/>
        <end position="26"/>
    </location>
</feature>
<evidence type="ECO:0000313" key="3">
    <source>
        <dbReference type="Proteomes" id="UP001272242"/>
    </source>
</evidence>
<accession>A0ABU5F359</accession>
<sequence length="232" mass="25965">MTVPLILVICLAGVVCLIPLTFYLLWLAQITRREHPIAVPGTWDFTALALGLSGFVFFGAGVVLTLLQSNFRFWMRGNFEAFRAVWIKEWVTWSVLVSFYLVAVLGGIGLTLLGRRRSLVVYNIEPDAFEALLGEVFAQIGRPLERTGNLWVSEGPVFELDTFEGGRTVTLRWVSNDDRLFEDIARLLRAALSTHSADENQVARWFHSAAVATGAVVACSFALLIYYFTLTR</sequence>
<feature type="transmembrane region" description="Helical" evidence="1">
    <location>
        <begin position="205"/>
        <end position="228"/>
    </location>
</feature>
<evidence type="ECO:0000313" key="2">
    <source>
        <dbReference type="EMBL" id="MDY3560351.1"/>
    </source>
</evidence>
<keyword evidence="1" id="KW-0812">Transmembrane</keyword>
<feature type="transmembrane region" description="Helical" evidence="1">
    <location>
        <begin position="91"/>
        <end position="113"/>
    </location>
</feature>
<feature type="transmembrane region" description="Helical" evidence="1">
    <location>
        <begin position="47"/>
        <end position="71"/>
    </location>
</feature>
<keyword evidence="1" id="KW-0472">Membrane</keyword>
<dbReference type="RefSeq" id="WP_320686941.1">
    <property type="nucleotide sequence ID" value="NZ_JAXBLV010000178.1"/>
</dbReference>
<organism evidence="2 3">
    <name type="scientific">Gemmata algarum</name>
    <dbReference type="NCBI Taxonomy" id="2975278"/>
    <lineage>
        <taxon>Bacteria</taxon>
        <taxon>Pseudomonadati</taxon>
        <taxon>Planctomycetota</taxon>
        <taxon>Planctomycetia</taxon>
        <taxon>Gemmatales</taxon>
        <taxon>Gemmataceae</taxon>
        <taxon>Gemmata</taxon>
    </lineage>
</organism>